<comment type="caution">
    <text evidence="5">The sequence shown here is derived from an EMBL/GenBank/DDBJ whole genome shotgun (WGS) entry which is preliminary data.</text>
</comment>
<dbReference type="PROSITE" id="PS51257">
    <property type="entry name" value="PROKAR_LIPOPROTEIN"/>
    <property type="match status" value="1"/>
</dbReference>
<dbReference type="Gene3D" id="3.40.190.170">
    <property type="entry name" value="Bacterial extracellular solute-binding protein, family 7"/>
    <property type="match status" value="1"/>
</dbReference>
<dbReference type="PANTHER" id="PTHR33376">
    <property type="match status" value="1"/>
</dbReference>
<sequence>MKISAQIAAAAAAVLTFSGCAGGIGKEANTLTLGFAHVVGEDSALGEAAKAMVAAIEEEYDGTVETEYYWASALAGGPELLHAVGDGRTELANSPAAYSANELPAATWTDTLPALAGPAPLATAMAGSAAHTQLFREPLLTEEYAAQGVTPLGVLIPDYFYMVCNTPVESAEDARGLQVRAGSPTHTRELEALGMTPVSIEWGETYDALSRGTIDCTLTSLSGAVDLGLYENAKHVAMVPFAPTVLPVLMNTDALESLDPDMQDFMRTEAVAAYLRGYMKAGIADNQELYAEGGALAEDGDVTVTQPGELIAELDEFRAAELEELPGKAPESVEDPAAVIEDYTADMAQWRARFSELSGIPEDGYATPEETIAGVESVTDPDALVDSFVDEFSAEALTPSAD</sequence>
<protein>
    <recommendedName>
        <fullName evidence="7">TRAP-type C4-dicarboxylate transport system, substrate-binding protein</fullName>
    </recommendedName>
</protein>
<keyword evidence="3 4" id="KW-0732">Signal</keyword>
<name>A0ABP5I4Y3_9MICO</name>
<reference evidence="6" key="1">
    <citation type="journal article" date="2019" name="Int. J. Syst. Evol. Microbiol.">
        <title>The Global Catalogue of Microorganisms (GCM) 10K type strain sequencing project: providing services to taxonomists for standard genome sequencing and annotation.</title>
        <authorList>
            <consortium name="The Broad Institute Genomics Platform"/>
            <consortium name="The Broad Institute Genome Sequencing Center for Infectious Disease"/>
            <person name="Wu L."/>
            <person name="Ma J."/>
        </authorList>
    </citation>
    <scope>NUCLEOTIDE SEQUENCE [LARGE SCALE GENOMIC DNA]</scope>
    <source>
        <strain evidence="6">JCM 15900</strain>
    </source>
</reference>
<evidence type="ECO:0000256" key="4">
    <source>
        <dbReference type="SAM" id="SignalP"/>
    </source>
</evidence>
<gene>
    <name evidence="5" type="ORF">GCM10009823_11890</name>
</gene>
<feature type="chain" id="PRO_5046454122" description="TRAP-type C4-dicarboxylate transport system, substrate-binding protein" evidence="4">
    <location>
        <begin position="22"/>
        <end position="402"/>
    </location>
</feature>
<comment type="similarity">
    <text evidence="1">Belongs to the bacterial solute-binding protein 7 family.</text>
</comment>
<dbReference type="Proteomes" id="UP001500984">
    <property type="component" value="Unassembled WGS sequence"/>
</dbReference>
<keyword evidence="2" id="KW-0813">Transport</keyword>
<dbReference type="RefSeq" id="WP_344336182.1">
    <property type="nucleotide sequence ID" value="NZ_BAAAPZ010000004.1"/>
</dbReference>
<dbReference type="EMBL" id="BAAAPZ010000004">
    <property type="protein sequence ID" value="GAA2093499.1"/>
    <property type="molecule type" value="Genomic_DNA"/>
</dbReference>
<dbReference type="InterPro" id="IPR018389">
    <property type="entry name" value="DctP_fam"/>
</dbReference>
<evidence type="ECO:0008006" key="7">
    <source>
        <dbReference type="Google" id="ProtNLM"/>
    </source>
</evidence>
<dbReference type="InterPro" id="IPR038404">
    <property type="entry name" value="TRAP_DctP_sf"/>
</dbReference>
<evidence type="ECO:0000256" key="1">
    <source>
        <dbReference type="ARBA" id="ARBA00009023"/>
    </source>
</evidence>
<evidence type="ECO:0000256" key="3">
    <source>
        <dbReference type="ARBA" id="ARBA00022729"/>
    </source>
</evidence>
<proteinExistence type="inferred from homology"/>
<evidence type="ECO:0000256" key="2">
    <source>
        <dbReference type="ARBA" id="ARBA00022448"/>
    </source>
</evidence>
<dbReference type="Pfam" id="PF03480">
    <property type="entry name" value="DctP"/>
    <property type="match status" value="1"/>
</dbReference>
<dbReference type="NCBIfam" id="NF037995">
    <property type="entry name" value="TRAP_S1"/>
    <property type="match status" value="1"/>
</dbReference>
<keyword evidence="6" id="KW-1185">Reference proteome</keyword>
<feature type="signal peptide" evidence="4">
    <location>
        <begin position="1"/>
        <end position="21"/>
    </location>
</feature>
<evidence type="ECO:0000313" key="6">
    <source>
        <dbReference type="Proteomes" id="UP001500984"/>
    </source>
</evidence>
<evidence type="ECO:0000313" key="5">
    <source>
        <dbReference type="EMBL" id="GAA2093499.1"/>
    </source>
</evidence>
<dbReference type="PANTHER" id="PTHR33376:SF7">
    <property type="entry name" value="C4-DICARBOXYLATE-BINDING PROTEIN DCTB"/>
    <property type="match status" value="1"/>
</dbReference>
<organism evidence="5 6">
    <name type="scientific">Brevibacterium salitolerans</name>
    <dbReference type="NCBI Taxonomy" id="1403566"/>
    <lineage>
        <taxon>Bacteria</taxon>
        <taxon>Bacillati</taxon>
        <taxon>Actinomycetota</taxon>
        <taxon>Actinomycetes</taxon>
        <taxon>Micrococcales</taxon>
        <taxon>Brevibacteriaceae</taxon>
        <taxon>Brevibacterium</taxon>
    </lineage>
</organism>
<accession>A0ABP5I4Y3</accession>